<reference evidence="2" key="1">
    <citation type="journal article" date="2019" name="Int. J. Syst. Evol. Microbiol.">
        <title>The Global Catalogue of Microorganisms (GCM) 10K type strain sequencing project: providing services to taxonomists for standard genome sequencing and annotation.</title>
        <authorList>
            <consortium name="The Broad Institute Genomics Platform"/>
            <consortium name="The Broad Institute Genome Sequencing Center for Infectious Disease"/>
            <person name="Wu L."/>
            <person name="Ma J."/>
        </authorList>
    </citation>
    <scope>NUCLEOTIDE SEQUENCE [LARGE SCALE GENOMIC DNA]</scope>
    <source>
        <strain evidence="2">NBRC 102407</strain>
    </source>
</reference>
<accession>A0ABQ6FBG6</accession>
<evidence type="ECO:0008006" key="3">
    <source>
        <dbReference type="Google" id="ProtNLM"/>
    </source>
</evidence>
<proteinExistence type="predicted"/>
<organism evidence="1 2">
    <name type="scientific">Zoogloea oryzae</name>
    <dbReference type="NCBI Taxonomy" id="310767"/>
    <lineage>
        <taxon>Bacteria</taxon>
        <taxon>Pseudomonadati</taxon>
        <taxon>Pseudomonadota</taxon>
        <taxon>Betaproteobacteria</taxon>
        <taxon>Rhodocyclales</taxon>
        <taxon>Zoogloeaceae</taxon>
        <taxon>Zoogloea</taxon>
    </lineage>
</organism>
<evidence type="ECO:0000313" key="2">
    <source>
        <dbReference type="Proteomes" id="UP001157167"/>
    </source>
</evidence>
<sequence length="142" mass="14789">MHTIRRLQRLSHSPALLGLLSGLLIAAFAAGAITAQTLSSAKRPSIELVSATTGDKSASAIDSHAIGRDVYSIRGTPLGRLTAIIRGTDTGSSFALISTYDRDASLAGEIAIPVTQLDLQGDRIVLGSGGGRDDPAPQRWLL</sequence>
<dbReference type="RefSeq" id="WP_284188184.1">
    <property type="nucleotide sequence ID" value="NZ_BSPX01000034.1"/>
</dbReference>
<comment type="caution">
    <text evidence="1">The sequence shown here is derived from an EMBL/GenBank/DDBJ whole genome shotgun (WGS) entry which is preliminary data.</text>
</comment>
<protein>
    <recommendedName>
        <fullName evidence="3">PRC-barrel domain containing protein</fullName>
    </recommendedName>
</protein>
<dbReference type="EMBL" id="BSPX01000034">
    <property type="protein sequence ID" value="GLT22912.1"/>
    <property type="molecule type" value="Genomic_DNA"/>
</dbReference>
<gene>
    <name evidence="1" type="ORF">GCM10007933_23730</name>
</gene>
<keyword evidence="2" id="KW-1185">Reference proteome</keyword>
<evidence type="ECO:0000313" key="1">
    <source>
        <dbReference type="EMBL" id="GLT22912.1"/>
    </source>
</evidence>
<dbReference type="Proteomes" id="UP001157167">
    <property type="component" value="Unassembled WGS sequence"/>
</dbReference>
<name>A0ABQ6FBG6_9RHOO</name>